<organism evidence="2">
    <name type="scientific">Eucalyptus grandis</name>
    <name type="common">Flooded gum</name>
    <dbReference type="NCBI Taxonomy" id="71139"/>
    <lineage>
        <taxon>Eukaryota</taxon>
        <taxon>Viridiplantae</taxon>
        <taxon>Streptophyta</taxon>
        <taxon>Embryophyta</taxon>
        <taxon>Tracheophyta</taxon>
        <taxon>Spermatophyta</taxon>
        <taxon>Magnoliopsida</taxon>
        <taxon>eudicotyledons</taxon>
        <taxon>Gunneridae</taxon>
        <taxon>Pentapetalae</taxon>
        <taxon>rosids</taxon>
        <taxon>malvids</taxon>
        <taxon>Myrtales</taxon>
        <taxon>Myrtaceae</taxon>
        <taxon>Myrtoideae</taxon>
        <taxon>Eucalypteae</taxon>
        <taxon>Eucalyptus</taxon>
    </lineage>
</organism>
<gene>
    <name evidence="2" type="ORF">EUGRSUZ_J01633</name>
</gene>
<evidence type="ECO:0000259" key="1">
    <source>
        <dbReference type="Pfam" id="PF03109"/>
    </source>
</evidence>
<dbReference type="InterPro" id="IPR011009">
    <property type="entry name" value="Kinase-like_dom_sf"/>
</dbReference>
<dbReference type="PANTHER" id="PTHR43173">
    <property type="entry name" value="ABC1 FAMILY PROTEIN"/>
    <property type="match status" value="1"/>
</dbReference>
<protein>
    <recommendedName>
        <fullName evidence="1">ABC1 atypical kinase-like domain-containing protein</fullName>
    </recommendedName>
</protein>
<feature type="domain" description="ABC1 atypical kinase-like" evidence="1">
    <location>
        <begin position="9"/>
        <end position="82"/>
    </location>
</feature>
<dbReference type="SUPFAM" id="SSF56112">
    <property type="entry name" value="Protein kinase-like (PK-like)"/>
    <property type="match status" value="1"/>
</dbReference>
<name>A0A059AEX6_EUCGR</name>
<dbReference type="Pfam" id="PF03109">
    <property type="entry name" value="ABC1"/>
    <property type="match status" value="1"/>
</dbReference>
<dbReference type="Gramene" id="KCW52206">
    <property type="protein sequence ID" value="KCW52206"/>
    <property type="gene ID" value="EUGRSUZ_J01633"/>
</dbReference>
<dbReference type="EMBL" id="KK198762">
    <property type="protein sequence ID" value="KCW52206.1"/>
    <property type="molecule type" value="Genomic_DNA"/>
</dbReference>
<sequence>MEKMGIDPTKFCFFAEMIFVHGFVHGDPYPGNILVSPEDSSGFSLVILDHGIYKRLDEQFRMDYCQLWKALILSDSARVQQLSEHFGVGNYFRYYFLLILTGRTIDRCIIIIVLHNAMDRKSALGEAMSVEEKRKLKKDLKSLRMEDVSSFMEALPPDFSIVLRADGLLRAIIRKFRASQRVRLLTYARFAPYGLFQETTAQSGSAVAILFSKLRGNLVTFEALELLSWMERARRLLFEMINHQYVAAGQSVKGHYLTPAS</sequence>
<dbReference type="InterPro" id="IPR051130">
    <property type="entry name" value="Mito_struct-func_regulator"/>
</dbReference>
<dbReference type="STRING" id="71139.A0A059AEX6"/>
<reference evidence="2" key="1">
    <citation type="submission" date="2013-07" db="EMBL/GenBank/DDBJ databases">
        <title>The genome of Eucalyptus grandis.</title>
        <authorList>
            <person name="Schmutz J."/>
            <person name="Hayes R."/>
            <person name="Myburg A."/>
            <person name="Tuskan G."/>
            <person name="Grattapaglia D."/>
            <person name="Rokhsar D.S."/>
        </authorList>
    </citation>
    <scope>NUCLEOTIDE SEQUENCE</scope>
    <source>
        <tissue evidence="2">Leaf extractions</tissue>
    </source>
</reference>
<dbReference type="OMA" id="RTIDRCI"/>
<dbReference type="AlphaFoldDB" id="A0A059AEX6"/>
<dbReference type="InParanoid" id="A0A059AEX6"/>
<dbReference type="InterPro" id="IPR004147">
    <property type="entry name" value="ABC1_dom"/>
</dbReference>
<accession>A0A059AEX6</accession>
<dbReference type="PANTHER" id="PTHR43173:SF28">
    <property type="entry name" value="AARF DOMAIN CONTAINING KINASE 5"/>
    <property type="match status" value="1"/>
</dbReference>
<evidence type="ECO:0000313" key="2">
    <source>
        <dbReference type="EMBL" id="KCW52206.1"/>
    </source>
</evidence>
<proteinExistence type="predicted"/>